<evidence type="ECO:0000313" key="12">
    <source>
        <dbReference type="EMBL" id="QID79245.1"/>
    </source>
</evidence>
<gene>
    <name evidence="12" type="primary">OXA1_1</name>
    <name evidence="12" type="ORF">GRS66_001494</name>
</gene>
<dbReference type="GO" id="GO:0032977">
    <property type="term" value="F:membrane insertase activity"/>
    <property type="evidence" value="ECO:0007669"/>
    <property type="project" value="InterPro"/>
</dbReference>
<proteinExistence type="inferred from homology"/>
<evidence type="ECO:0000256" key="10">
    <source>
        <dbReference type="SAM" id="MobiDB-lite"/>
    </source>
</evidence>
<evidence type="ECO:0000256" key="5">
    <source>
        <dbReference type="ARBA" id="ARBA00022946"/>
    </source>
</evidence>
<keyword evidence="8" id="KW-0472">Membrane</keyword>
<evidence type="ECO:0000256" key="3">
    <source>
        <dbReference type="ARBA" id="ARBA00022692"/>
    </source>
</evidence>
<keyword evidence="13" id="KW-1185">Reference proteome</keyword>
<dbReference type="PANTHER" id="PTHR12428">
    <property type="entry name" value="OXA1"/>
    <property type="match status" value="1"/>
</dbReference>
<dbReference type="EMBL" id="CP048986">
    <property type="protein sequence ID" value="QID79245.1"/>
    <property type="molecule type" value="Genomic_DNA"/>
</dbReference>
<evidence type="ECO:0000256" key="6">
    <source>
        <dbReference type="ARBA" id="ARBA00022989"/>
    </source>
</evidence>
<evidence type="ECO:0000259" key="11">
    <source>
        <dbReference type="Pfam" id="PF02096"/>
    </source>
</evidence>
<dbReference type="PANTHER" id="PTHR12428:SF66">
    <property type="entry name" value="MITOCHONDRIAL INNER MEMBRANE PROTEIN OXA1L"/>
    <property type="match status" value="1"/>
</dbReference>
<organism evidence="12 13">
    <name type="scientific">Saccharomyces pastorianus</name>
    <name type="common">Lager yeast</name>
    <name type="synonym">Saccharomyces cerevisiae x Saccharomyces eubayanus</name>
    <dbReference type="NCBI Taxonomy" id="27292"/>
    <lineage>
        <taxon>Eukaryota</taxon>
        <taxon>Fungi</taxon>
        <taxon>Dikarya</taxon>
        <taxon>Ascomycota</taxon>
        <taxon>Saccharomycotina</taxon>
        <taxon>Saccharomycetes</taxon>
        <taxon>Saccharomycetales</taxon>
        <taxon>Saccharomycetaceae</taxon>
        <taxon>Saccharomyces</taxon>
    </lineage>
</organism>
<feature type="domain" description="Membrane insertase YidC/Oxa/ALB C-terminal" evidence="11">
    <location>
        <begin position="128"/>
        <end position="317"/>
    </location>
</feature>
<protein>
    <submittedName>
        <fullName evidence="12">Mitochondrial inner membrane protein oxa1</fullName>
    </submittedName>
</protein>
<evidence type="ECO:0000313" key="13">
    <source>
        <dbReference type="Proteomes" id="UP000501346"/>
    </source>
</evidence>
<dbReference type="CDD" id="cd20069">
    <property type="entry name" value="5TM_Oxa1-like"/>
    <property type="match status" value="1"/>
</dbReference>
<dbReference type="Pfam" id="PF02096">
    <property type="entry name" value="60KD_IMP"/>
    <property type="match status" value="1"/>
</dbReference>
<evidence type="ECO:0000256" key="4">
    <source>
        <dbReference type="ARBA" id="ARBA00022792"/>
    </source>
</evidence>
<accession>A0A6C1DQU7</accession>
<feature type="region of interest" description="Disordered" evidence="10">
    <location>
        <begin position="366"/>
        <end position="386"/>
    </location>
</feature>
<keyword evidence="4" id="KW-0999">Mitochondrion inner membrane</keyword>
<evidence type="ECO:0000256" key="7">
    <source>
        <dbReference type="ARBA" id="ARBA00023128"/>
    </source>
</evidence>
<dbReference type="InterPro" id="IPR001708">
    <property type="entry name" value="YidC/ALB3/OXA1/COX18"/>
</dbReference>
<keyword evidence="3 9" id="KW-0812">Transmembrane</keyword>
<comment type="subcellular location">
    <subcellularLocation>
        <location evidence="9">Membrane</location>
        <topology evidence="9">Multi-pass membrane protein</topology>
    </subcellularLocation>
    <subcellularLocation>
        <location evidence="1">Mitochondrion inner membrane</location>
        <topology evidence="1">Multi-pass membrane protein</topology>
    </subcellularLocation>
</comment>
<keyword evidence="7" id="KW-0496">Mitochondrion</keyword>
<dbReference type="OrthoDB" id="2148490at2759"/>
<dbReference type="AlphaFoldDB" id="A0A6C1DQU7"/>
<dbReference type="GO" id="GO:0032979">
    <property type="term" value="P:protein insertion into mitochondrial inner membrane from matrix"/>
    <property type="evidence" value="ECO:0007669"/>
    <property type="project" value="TreeGrafter"/>
</dbReference>
<evidence type="ECO:0000256" key="8">
    <source>
        <dbReference type="ARBA" id="ARBA00023136"/>
    </source>
</evidence>
<keyword evidence="6" id="KW-1133">Transmembrane helix</keyword>
<reference evidence="12 13" key="1">
    <citation type="journal article" date="2019" name="BMC Genomics">
        <title>Chromosome level assembly and comparative genome analysis confirm lager-brewing yeasts originated from a single hybridization.</title>
        <authorList>
            <person name="Salazar A.N."/>
            <person name="Gorter de Vries A.R."/>
            <person name="van den Broek M."/>
            <person name="Brouwers N."/>
            <person name="de la Torre Cortes P."/>
            <person name="Kuijpers N.G.A."/>
            <person name="Daran J.G."/>
            <person name="Abeel T."/>
        </authorList>
    </citation>
    <scope>NUCLEOTIDE SEQUENCE [LARGE SCALE GENOMIC DNA]</scope>
    <source>
        <strain evidence="12 13">CBS 1483</strain>
    </source>
</reference>
<sequence length="402" mass="44872">MFKLTSRLVTSRFAVSSRLATARTIVLPRPHPSWISFQAKRFNSTGPNANDVSEIQTQLPSIDELTSSAPSLSASTSDLIANTTQTVGELSSHIGYLNSIGLAQTWYWPSDIIQHVLEAVHVYSGLPWWGTIAATTILIRCLMFPLYVKSSDTVARNSHIKPELDALNNKLMSTTDLQQGQLVAMQRKKLLSSHGIKNRWLAAPMLQIPIALGFFNALRHMVNYPVDGFANQGVAWFTDLTQADPYLGLQVITAAVFISFTRLGGETGAQQFSSPMKRLFTILPIISIPATMNLSSAVVLYFAFNGAFSVLQTMILRNKWVRSKLKITEVAKPRTPIAGASPTENMGIFQSLKHNIQKARDQAERRQLMQDNEKKLQESFKEKRQNSKIKIVHKSNFINNKK</sequence>
<keyword evidence="5" id="KW-0809">Transit peptide</keyword>
<dbReference type="InterPro" id="IPR028055">
    <property type="entry name" value="YidC/Oxa/ALB_C"/>
</dbReference>
<feature type="compositionally biased region" description="Basic and acidic residues" evidence="10">
    <location>
        <begin position="366"/>
        <end position="385"/>
    </location>
</feature>
<name>A0A6C1DQU7_SACPS</name>
<dbReference type="GO" id="GO:0005743">
    <property type="term" value="C:mitochondrial inner membrane"/>
    <property type="evidence" value="ECO:0007669"/>
    <property type="project" value="UniProtKB-SubCell"/>
</dbReference>
<comment type="similarity">
    <text evidence="2 9">Belongs to the OXA1/ALB3/YidC family.</text>
</comment>
<dbReference type="Proteomes" id="UP000501346">
    <property type="component" value="Chromosome ScV"/>
</dbReference>
<evidence type="ECO:0000256" key="2">
    <source>
        <dbReference type="ARBA" id="ARBA00009877"/>
    </source>
</evidence>
<evidence type="ECO:0000256" key="1">
    <source>
        <dbReference type="ARBA" id="ARBA00004448"/>
    </source>
</evidence>
<evidence type="ECO:0000256" key="9">
    <source>
        <dbReference type="RuleBase" id="RU003945"/>
    </source>
</evidence>